<dbReference type="InterPro" id="IPR011989">
    <property type="entry name" value="ARM-like"/>
</dbReference>
<comment type="caution">
    <text evidence="2">The sequence shown here is derived from an EMBL/GenBank/DDBJ whole genome shotgun (WGS) entry which is preliminary data.</text>
</comment>
<feature type="compositionally biased region" description="Basic and acidic residues" evidence="1">
    <location>
        <begin position="62"/>
        <end position="86"/>
    </location>
</feature>
<dbReference type="SUPFAM" id="SSF48371">
    <property type="entry name" value="ARM repeat"/>
    <property type="match status" value="1"/>
</dbReference>
<evidence type="ECO:0000256" key="1">
    <source>
        <dbReference type="SAM" id="MobiDB-lite"/>
    </source>
</evidence>
<protein>
    <recommendedName>
        <fullName evidence="4">HEAT repeat domain-containing protein</fullName>
    </recommendedName>
</protein>
<keyword evidence="3" id="KW-1185">Reference proteome</keyword>
<dbReference type="InterPro" id="IPR016024">
    <property type="entry name" value="ARM-type_fold"/>
</dbReference>
<feature type="region of interest" description="Disordered" evidence="1">
    <location>
        <begin position="62"/>
        <end position="120"/>
    </location>
</feature>
<dbReference type="Gene3D" id="1.25.10.10">
    <property type="entry name" value="Leucine-rich Repeat Variant"/>
    <property type="match status" value="1"/>
</dbReference>
<gene>
    <name evidence="2" type="ORF">F8566_02765</name>
</gene>
<dbReference type="RefSeq" id="WP_151557572.1">
    <property type="nucleotide sequence ID" value="NZ_WBMT01000001.1"/>
</dbReference>
<reference evidence="2 3" key="1">
    <citation type="submission" date="2019-09" db="EMBL/GenBank/DDBJ databases">
        <title>Actinomadura physcomitrii sp. nov., a novel actinomycete isolated from moss [Physcomitrium sphaericum (Ludw) Fuernr].</title>
        <authorList>
            <person name="Zhuang X."/>
            <person name="Liu C."/>
        </authorList>
    </citation>
    <scope>NUCLEOTIDE SEQUENCE [LARGE SCALE GENOMIC DNA]</scope>
    <source>
        <strain evidence="2 3">HMC1</strain>
    </source>
</reference>
<dbReference type="Proteomes" id="UP000468735">
    <property type="component" value="Unassembled WGS sequence"/>
</dbReference>
<dbReference type="AlphaFoldDB" id="A0A6H9ZDI9"/>
<dbReference type="EMBL" id="WBMT01000001">
    <property type="protein sequence ID" value="KAB2352599.1"/>
    <property type="molecule type" value="Genomic_DNA"/>
</dbReference>
<organism evidence="2 3">
    <name type="scientific">Actinomadura rudentiformis</name>
    <dbReference type="NCBI Taxonomy" id="359158"/>
    <lineage>
        <taxon>Bacteria</taxon>
        <taxon>Bacillati</taxon>
        <taxon>Actinomycetota</taxon>
        <taxon>Actinomycetes</taxon>
        <taxon>Streptosporangiales</taxon>
        <taxon>Thermomonosporaceae</taxon>
        <taxon>Actinomadura</taxon>
    </lineage>
</organism>
<sequence length="120" mass="13405">MRLLLPALLEDPEGRVRSTALHLAERFGDMDFTGRLRFLNDAYPDVRLGAALSFLHEVQERELTPAERDTLRPHLERGQDDTDHHVGSFTAQALTHLDQARASDVGSPGAQVCTVRPRAH</sequence>
<name>A0A6H9ZDI9_9ACTN</name>
<accession>A0A6H9ZDI9</accession>
<evidence type="ECO:0000313" key="2">
    <source>
        <dbReference type="EMBL" id="KAB2352599.1"/>
    </source>
</evidence>
<evidence type="ECO:0000313" key="3">
    <source>
        <dbReference type="Proteomes" id="UP000468735"/>
    </source>
</evidence>
<evidence type="ECO:0008006" key="4">
    <source>
        <dbReference type="Google" id="ProtNLM"/>
    </source>
</evidence>
<proteinExistence type="predicted"/>